<proteinExistence type="predicted"/>
<name>A0A1J1LT64_9CYAN</name>
<keyword evidence="1" id="KW-1133">Transmembrane helix</keyword>
<keyword evidence="1" id="KW-0472">Membrane</keyword>
<dbReference type="Proteomes" id="UP000184315">
    <property type="component" value="Unassembled WGS sequence"/>
</dbReference>
<dbReference type="PANTHER" id="PTHR43685:SF11">
    <property type="entry name" value="GLYCOSYLTRANSFERASE TAGX-RELATED"/>
    <property type="match status" value="1"/>
</dbReference>
<dbReference type="InterPro" id="IPR029044">
    <property type="entry name" value="Nucleotide-diphossugar_trans"/>
</dbReference>
<organism evidence="3 4">
    <name type="scientific">Planktothrix tepida PCC 9214</name>
    <dbReference type="NCBI Taxonomy" id="671072"/>
    <lineage>
        <taxon>Bacteria</taxon>
        <taxon>Bacillati</taxon>
        <taxon>Cyanobacteriota</taxon>
        <taxon>Cyanophyceae</taxon>
        <taxon>Oscillatoriophycideae</taxon>
        <taxon>Oscillatoriales</taxon>
        <taxon>Microcoleaceae</taxon>
        <taxon>Planktothrix</taxon>
    </lineage>
</organism>
<accession>A0A1J1LT64</accession>
<dbReference type="SUPFAM" id="SSF53448">
    <property type="entry name" value="Nucleotide-diphospho-sugar transferases"/>
    <property type="match status" value="1"/>
</dbReference>
<dbReference type="Gene3D" id="3.90.550.10">
    <property type="entry name" value="Spore Coat Polysaccharide Biosynthesis Protein SpsA, Chain A"/>
    <property type="match status" value="1"/>
</dbReference>
<dbReference type="InterPro" id="IPR001173">
    <property type="entry name" value="Glyco_trans_2-like"/>
</dbReference>
<reference evidence="4" key="1">
    <citation type="submission" date="2015-10" db="EMBL/GenBank/DDBJ databases">
        <authorList>
            <person name="Regsiter A."/>
            <person name="william w."/>
        </authorList>
    </citation>
    <scope>NUCLEOTIDE SEQUENCE [LARGE SCALE GENOMIC DNA]</scope>
</reference>
<evidence type="ECO:0000313" key="3">
    <source>
        <dbReference type="EMBL" id="CUR35591.1"/>
    </source>
</evidence>
<dbReference type="InterPro" id="IPR050834">
    <property type="entry name" value="Glycosyltransf_2"/>
</dbReference>
<dbReference type="OrthoDB" id="9812327at2"/>
<dbReference type="EMBL" id="CZDF01000174">
    <property type="protein sequence ID" value="CUR35591.1"/>
    <property type="molecule type" value="Genomic_DNA"/>
</dbReference>
<dbReference type="RefSeq" id="WP_072722546.1">
    <property type="nucleotide sequence ID" value="NZ_LN889815.1"/>
</dbReference>
<gene>
    <name evidence="3" type="ORF">PL9214670217</name>
</gene>
<feature type="transmembrane region" description="Helical" evidence="1">
    <location>
        <begin position="268"/>
        <end position="288"/>
    </location>
</feature>
<dbReference type="STRING" id="671072.PL9214670217"/>
<dbReference type="PANTHER" id="PTHR43685">
    <property type="entry name" value="GLYCOSYLTRANSFERASE"/>
    <property type="match status" value="1"/>
</dbReference>
<dbReference type="AlphaFoldDB" id="A0A1J1LT64"/>
<evidence type="ECO:0000259" key="2">
    <source>
        <dbReference type="Pfam" id="PF00535"/>
    </source>
</evidence>
<protein>
    <recommendedName>
        <fullName evidence="2">Glycosyltransferase 2-like domain-containing protein</fullName>
    </recommendedName>
</protein>
<dbReference type="Pfam" id="PF00535">
    <property type="entry name" value="Glycos_transf_2"/>
    <property type="match status" value="1"/>
</dbReference>
<evidence type="ECO:0000256" key="1">
    <source>
        <dbReference type="SAM" id="Phobius"/>
    </source>
</evidence>
<feature type="domain" description="Glycosyltransferase 2-like" evidence="2">
    <location>
        <begin position="7"/>
        <end position="132"/>
    </location>
</feature>
<evidence type="ECO:0000313" key="4">
    <source>
        <dbReference type="Proteomes" id="UP000184315"/>
    </source>
</evidence>
<sequence length="291" mass="33339">MTKKLVSVIIPCFNAETWIEEAIESCLNQTYSNIEIVVIDDGSTDKSLDIIKKYKDKIVWETGVNKGANHARNRGLALSQGDFIQLLDADDFLLLEKIERQIKVLEETCADVIYGDVYYQIHLSNGEVKLSPVDLLGATGFHEDYLETVLCYGCMPCQAYLIRKSAINCEEGWDENLKAGQNRDFILSILIDGATIVYQPGYYSVYRKNHSNKTITSNKTLLAYYFALVSMKAEKKLNMHKKPSKKYLRAIANSYLIRANRDRKQITFLCYIWLVFLFVISHMKLSLIQEV</sequence>
<keyword evidence="1" id="KW-0812">Transmembrane</keyword>
<keyword evidence="4" id="KW-1185">Reference proteome</keyword>